<organism evidence="1 2">
    <name type="scientific">Persea americana</name>
    <name type="common">Avocado</name>
    <dbReference type="NCBI Taxonomy" id="3435"/>
    <lineage>
        <taxon>Eukaryota</taxon>
        <taxon>Viridiplantae</taxon>
        <taxon>Streptophyta</taxon>
        <taxon>Embryophyta</taxon>
        <taxon>Tracheophyta</taxon>
        <taxon>Spermatophyta</taxon>
        <taxon>Magnoliopsida</taxon>
        <taxon>Magnoliidae</taxon>
        <taxon>Laurales</taxon>
        <taxon>Lauraceae</taxon>
        <taxon>Persea</taxon>
    </lineage>
</organism>
<accession>A0ACC2KQP9</accession>
<dbReference type="Proteomes" id="UP001234297">
    <property type="component" value="Chromosome 10"/>
</dbReference>
<reference evidence="1 2" key="1">
    <citation type="journal article" date="2022" name="Hortic Res">
        <title>A haplotype resolved chromosomal level avocado genome allows analysis of novel avocado genes.</title>
        <authorList>
            <person name="Nath O."/>
            <person name="Fletcher S.J."/>
            <person name="Hayward A."/>
            <person name="Shaw L.M."/>
            <person name="Masouleh A.K."/>
            <person name="Furtado A."/>
            <person name="Henry R.J."/>
            <person name="Mitter N."/>
        </authorList>
    </citation>
    <scope>NUCLEOTIDE SEQUENCE [LARGE SCALE GENOMIC DNA]</scope>
    <source>
        <strain evidence="2">cv. Hass</strain>
    </source>
</reference>
<gene>
    <name evidence="1" type="ORF">MRB53_032043</name>
</gene>
<name>A0ACC2KQP9_PERAE</name>
<evidence type="ECO:0000313" key="1">
    <source>
        <dbReference type="EMBL" id="KAJ8623514.1"/>
    </source>
</evidence>
<evidence type="ECO:0000313" key="2">
    <source>
        <dbReference type="Proteomes" id="UP001234297"/>
    </source>
</evidence>
<protein>
    <submittedName>
        <fullName evidence="1">Uncharacterized protein</fullName>
    </submittedName>
</protein>
<proteinExistence type="predicted"/>
<keyword evidence="2" id="KW-1185">Reference proteome</keyword>
<dbReference type="EMBL" id="CM056818">
    <property type="protein sequence ID" value="KAJ8623514.1"/>
    <property type="molecule type" value="Genomic_DNA"/>
</dbReference>
<comment type="caution">
    <text evidence="1">The sequence shown here is derived from an EMBL/GenBank/DDBJ whole genome shotgun (WGS) entry which is preliminary data.</text>
</comment>
<sequence length="151" mass="16523">MPGLTIGDAIPNLEVNTTHGKFKIHDFVGDGWAIIFSHPGDFTPVCTTELAKMAQYQEEFEKRGVQLLGLSCDDLQSHTEWIRDIEAFAGVKLSFLHPASTGRNMDEGCRLPSESSKAQGGNSLQLEARGTCSHFSWGVHREDQGDVSAGF</sequence>